<protein>
    <submittedName>
        <fullName evidence="1">DUF2075 domain-containing protein</fullName>
    </submittedName>
</protein>
<dbReference type="OrthoDB" id="6058098at2"/>
<organism evidence="1 2">
    <name type="scientific">Shewanella atlantica</name>
    <dbReference type="NCBI Taxonomy" id="271099"/>
    <lineage>
        <taxon>Bacteria</taxon>
        <taxon>Pseudomonadati</taxon>
        <taxon>Pseudomonadota</taxon>
        <taxon>Gammaproteobacteria</taxon>
        <taxon>Alteromonadales</taxon>
        <taxon>Shewanellaceae</taxon>
        <taxon>Shewanella</taxon>
    </lineage>
</organism>
<gene>
    <name evidence="1" type="ORF">EKG39_23005</name>
</gene>
<comment type="caution">
    <text evidence="1">The sequence shown here is derived from an EMBL/GenBank/DDBJ whole genome shotgun (WGS) entry which is preliminary data.</text>
</comment>
<dbReference type="RefSeq" id="WP_126508294.1">
    <property type="nucleotide sequence ID" value="NZ_RXNV01000029.1"/>
</dbReference>
<name>A0A3S0L2T9_9GAMM</name>
<accession>A0A3S0L2T9</accession>
<dbReference type="Gene3D" id="3.40.50.300">
    <property type="entry name" value="P-loop containing nucleotide triphosphate hydrolases"/>
    <property type="match status" value="1"/>
</dbReference>
<dbReference type="SUPFAM" id="SSF52540">
    <property type="entry name" value="P-loop containing nucleoside triphosphate hydrolases"/>
    <property type="match status" value="1"/>
</dbReference>
<dbReference type="EMBL" id="RXNV01000029">
    <property type="protein sequence ID" value="RTR25629.1"/>
    <property type="molecule type" value="Genomic_DNA"/>
</dbReference>
<evidence type="ECO:0000313" key="2">
    <source>
        <dbReference type="Proteomes" id="UP000282060"/>
    </source>
</evidence>
<proteinExistence type="predicted"/>
<reference evidence="1 2" key="1">
    <citation type="submission" date="2018-12" db="EMBL/GenBank/DDBJ databases">
        <authorList>
            <person name="Yu L."/>
        </authorList>
    </citation>
    <scope>NUCLEOTIDE SEQUENCE [LARGE SCALE GENOMIC DNA]</scope>
    <source>
        <strain evidence="1 2">HAW-EB5</strain>
    </source>
</reference>
<keyword evidence="2" id="KW-1185">Reference proteome</keyword>
<dbReference type="InterPro" id="IPR027417">
    <property type="entry name" value="P-loop_NTPase"/>
</dbReference>
<dbReference type="Pfam" id="PF05621">
    <property type="entry name" value="TniB"/>
    <property type="match status" value="1"/>
</dbReference>
<sequence>MDIMATATQFSLCYIEHDHVKDIMGELDSLRARRLISKDQQCILITGEAGTGKSALIDHYKDKALASQLSCRQTPILVTRISAKRDLDSTLVQMLHDLELFGTSQYKRRGFATNLEQKLVNALKRTKVELIIINEFQEILEYKSKQERQAIGNSLKYISEEAQVPIAFVGMPWAEQICEDPQWESRLIRRRKLTHFHYIDKVKRKYYLSYIKGLANRMPLAFPPDFASPDLSARLFAASNGENRLLKELLIEALIFALNQKSNTISKTHLVSAYSRLFPEQPNLFEIPIENLKFKEVESASRINSDMQTVDQLTIGPKYTKPMALNDILSLK</sequence>
<evidence type="ECO:0000313" key="1">
    <source>
        <dbReference type="EMBL" id="RTR25629.1"/>
    </source>
</evidence>
<dbReference type="AlphaFoldDB" id="A0A3S0L2T9"/>
<dbReference type="InterPro" id="IPR008868">
    <property type="entry name" value="TniB"/>
</dbReference>
<dbReference type="Proteomes" id="UP000282060">
    <property type="component" value="Unassembled WGS sequence"/>
</dbReference>